<accession>A0A7J6PQ44</accession>
<sequence length="267" mass="29192">MVVPPPVVGRPVVSSVEELRPHVGHGRRLHDRCACVAATRSFLFIFGRYKSPPLCSVDRLHCVVLAMFPPPAQHYPPAVSNSVPPTPGAGSEPAVFWPSLFPAPMLVIPRTPFTTYPPHRPTVRVESMESVTTVVESIGSADAQRSQGLSDRTVVKTEASQPAPAACERQNKNVEEKSSGVVPVDATAPAASSEEVEVDGMARERDSEAEVEDKVANKLNTELKELLMEARRSEERYDCIKLEIDTLRDLNRSRSGLIDEAKKLVHA</sequence>
<reference evidence="3 4" key="1">
    <citation type="submission" date="2020-04" db="EMBL/GenBank/DDBJ databases">
        <title>Perkinsus olseni comparative genomics.</title>
        <authorList>
            <person name="Bogema D.R."/>
        </authorList>
    </citation>
    <scope>NUCLEOTIDE SEQUENCE [LARGE SCALE GENOMIC DNA]</scope>
    <source>
        <strain evidence="3 4">ATCC PRA-207</strain>
    </source>
</reference>
<keyword evidence="1" id="KW-0175">Coiled coil</keyword>
<feature type="compositionally biased region" description="Basic and acidic residues" evidence="2">
    <location>
        <begin position="169"/>
        <end position="178"/>
    </location>
</feature>
<feature type="region of interest" description="Disordered" evidence="2">
    <location>
        <begin position="158"/>
        <end position="213"/>
    </location>
</feature>
<feature type="compositionally biased region" description="Basic and acidic residues" evidence="2">
    <location>
        <begin position="200"/>
        <end position="213"/>
    </location>
</feature>
<dbReference type="AlphaFoldDB" id="A0A7J6PQ44"/>
<organism evidence="3 4">
    <name type="scientific">Perkinsus olseni</name>
    <name type="common">Perkinsus atlanticus</name>
    <dbReference type="NCBI Taxonomy" id="32597"/>
    <lineage>
        <taxon>Eukaryota</taxon>
        <taxon>Sar</taxon>
        <taxon>Alveolata</taxon>
        <taxon>Perkinsozoa</taxon>
        <taxon>Perkinsea</taxon>
        <taxon>Perkinsida</taxon>
        <taxon>Perkinsidae</taxon>
        <taxon>Perkinsus</taxon>
    </lineage>
</organism>
<keyword evidence="4" id="KW-1185">Reference proteome</keyword>
<evidence type="ECO:0000256" key="1">
    <source>
        <dbReference type="SAM" id="Coils"/>
    </source>
</evidence>
<feature type="coiled-coil region" evidence="1">
    <location>
        <begin position="216"/>
        <end position="243"/>
    </location>
</feature>
<feature type="non-terminal residue" evidence="3">
    <location>
        <position position="1"/>
    </location>
</feature>
<name>A0A7J6PQ44_PEROL</name>
<evidence type="ECO:0000313" key="4">
    <source>
        <dbReference type="Proteomes" id="UP000553632"/>
    </source>
</evidence>
<comment type="caution">
    <text evidence="3">The sequence shown here is derived from an EMBL/GenBank/DDBJ whole genome shotgun (WGS) entry which is preliminary data.</text>
</comment>
<proteinExistence type="predicted"/>
<evidence type="ECO:0000256" key="2">
    <source>
        <dbReference type="SAM" id="MobiDB-lite"/>
    </source>
</evidence>
<dbReference type="EMBL" id="JABANO010038683">
    <property type="protein sequence ID" value="KAF4698153.1"/>
    <property type="molecule type" value="Genomic_DNA"/>
</dbReference>
<dbReference type="Proteomes" id="UP000553632">
    <property type="component" value="Unassembled WGS sequence"/>
</dbReference>
<gene>
    <name evidence="3" type="ORF">FOZ63_004640</name>
</gene>
<evidence type="ECO:0000313" key="3">
    <source>
        <dbReference type="EMBL" id="KAF4698153.1"/>
    </source>
</evidence>
<protein>
    <submittedName>
        <fullName evidence="3">Uncharacterized protein</fullName>
    </submittedName>
</protein>